<dbReference type="PATRIC" id="fig|1227459.3.peg.3068"/>
<evidence type="ECO:0000313" key="3">
    <source>
        <dbReference type="Proteomes" id="UP000011571"/>
    </source>
</evidence>
<dbReference type="Proteomes" id="UP000011571">
    <property type="component" value="Unassembled WGS sequence"/>
</dbReference>
<sequence>MREFARRGFAFIFAFLLVTTAATGPVAAASTTVTVDYEHCGPTDLLEQTFSMLLGGDKEACLQGGVSYDDLENITSTDGYAAGLAVDDSVESFNTTLENRLQDTRTVAYSKAKIQVVNDINNGTAETLAKERANETVTAYYAQIERNIIRDWNAKMSELEYLNQTETNLTFHEPGDSIEYQVPGEYAKNADGFQTGVHQMNYTLVNGTNVTMKFWLHPHNEYGDGTDANAAVGLLPKTSLAPDLYAYSNELHGWSTGGDYYSASDGLAVQSPSTSNYTGVLYGADYTGLLEDLDTQQQQVQANMAQVVEGYYAQYTAGDIDSTDLARLDPSTIGAEASTEFNTTGYYSYAAVQLASIGYSGDLNSSHTIAVEGQNGTTIVNGTMFYTGEDAPAGWDTGSTYQFADYNGTFYFAYQNANDSGIYDLSEYGENFTIVEAFNVQTGEAVNTTSSQQYVYEDTNATALQSQLDQLLELREWFEQEAGTAGSTDGGRNPAGGLNTQVIGGALLVGAAAVLLIQREGNK</sequence>
<name>M0H096_HALGM</name>
<keyword evidence="3" id="KW-1185">Reference proteome</keyword>
<dbReference type="InterPro" id="IPR058677">
    <property type="entry name" value="ORF4_N"/>
</dbReference>
<dbReference type="AlphaFoldDB" id="M0H096"/>
<gene>
    <name evidence="2" type="ORF">C454_15550</name>
</gene>
<dbReference type="RefSeq" id="WP_004977080.1">
    <property type="nucleotide sequence ID" value="NZ_AOLJ01000022.1"/>
</dbReference>
<evidence type="ECO:0000313" key="2">
    <source>
        <dbReference type="EMBL" id="ELZ77920.1"/>
    </source>
</evidence>
<dbReference type="EMBL" id="AOLJ01000022">
    <property type="protein sequence ID" value="ELZ77920.1"/>
    <property type="molecule type" value="Genomic_DNA"/>
</dbReference>
<protein>
    <recommendedName>
        <fullName evidence="1">Envelope protein N-terminal domain-containing protein</fullName>
    </recommendedName>
</protein>
<organism evidence="2 3">
    <name type="scientific">Haloferax gibbonsii (strain ATCC 33959 / DSM 4427 / JCM 8863 / NBRC 102184 / NCIMB 2188 / Ma 2.38)</name>
    <dbReference type="NCBI Taxonomy" id="1227459"/>
    <lineage>
        <taxon>Archaea</taxon>
        <taxon>Methanobacteriati</taxon>
        <taxon>Methanobacteriota</taxon>
        <taxon>Stenosarchaea group</taxon>
        <taxon>Halobacteria</taxon>
        <taxon>Halobacteriales</taxon>
        <taxon>Haloferacaceae</taxon>
        <taxon>Haloferax</taxon>
    </lineage>
</organism>
<evidence type="ECO:0000259" key="1">
    <source>
        <dbReference type="Pfam" id="PF26255"/>
    </source>
</evidence>
<reference evidence="2 3" key="1">
    <citation type="journal article" date="2014" name="PLoS Genet.">
        <title>Phylogenetically driven sequencing of extremely halophilic archaea reveals strategies for static and dynamic osmo-response.</title>
        <authorList>
            <person name="Becker E.A."/>
            <person name="Seitzer P.M."/>
            <person name="Tritt A."/>
            <person name="Larsen D."/>
            <person name="Krusor M."/>
            <person name="Yao A.I."/>
            <person name="Wu D."/>
            <person name="Madern D."/>
            <person name="Eisen J.A."/>
            <person name="Darling A.E."/>
            <person name="Facciotti M.T."/>
        </authorList>
    </citation>
    <scope>NUCLEOTIDE SEQUENCE [LARGE SCALE GENOMIC DNA]</scope>
    <source>
        <strain evidence="3">ATCC 33959 / DSM 4427 / JCM 8863 / NBRC 102184 / NCIMB 2188 / Ma 2.38</strain>
    </source>
</reference>
<proteinExistence type="predicted"/>
<comment type="caution">
    <text evidence="2">The sequence shown here is derived from an EMBL/GenBank/DDBJ whole genome shotgun (WGS) entry which is preliminary data.</text>
</comment>
<accession>M0H096</accession>
<dbReference type="Pfam" id="PF26255">
    <property type="entry name" value="Viral_env_HRPV"/>
    <property type="match status" value="1"/>
</dbReference>
<feature type="domain" description="Envelope protein N-terminal" evidence="1">
    <location>
        <begin position="55"/>
        <end position="358"/>
    </location>
</feature>